<dbReference type="Proteomes" id="UP000266118">
    <property type="component" value="Chromosome"/>
</dbReference>
<feature type="transmembrane region" description="Helical" evidence="8">
    <location>
        <begin position="307"/>
        <end position="330"/>
    </location>
</feature>
<dbReference type="NCBIfam" id="TIGR00711">
    <property type="entry name" value="efflux_EmrB"/>
    <property type="match status" value="1"/>
</dbReference>
<reference evidence="10 11" key="1">
    <citation type="submission" date="2018-09" db="EMBL/GenBank/DDBJ databases">
        <title>Arachidicoccus sp. nov., a bacterium isolated from soil.</title>
        <authorList>
            <person name="Weon H.-Y."/>
            <person name="Kwon S.-W."/>
            <person name="Lee S.A."/>
        </authorList>
    </citation>
    <scope>NUCLEOTIDE SEQUENCE [LARGE SCALE GENOMIC DNA]</scope>
    <source>
        <strain evidence="10 11">KIS59-12</strain>
    </source>
</reference>
<dbReference type="InterPro" id="IPR020846">
    <property type="entry name" value="MFS_dom"/>
</dbReference>
<dbReference type="PANTHER" id="PTHR42718">
    <property type="entry name" value="MAJOR FACILITATOR SUPERFAMILY MULTIDRUG TRANSPORTER MFSC"/>
    <property type="match status" value="1"/>
</dbReference>
<dbReference type="GO" id="GO:0022857">
    <property type="term" value="F:transmembrane transporter activity"/>
    <property type="evidence" value="ECO:0007669"/>
    <property type="project" value="InterPro"/>
</dbReference>
<evidence type="ECO:0000256" key="5">
    <source>
        <dbReference type="ARBA" id="ARBA00022692"/>
    </source>
</evidence>
<feature type="transmembrane region" description="Helical" evidence="8">
    <location>
        <begin position="85"/>
        <end position="104"/>
    </location>
</feature>
<feature type="transmembrane region" description="Helical" evidence="8">
    <location>
        <begin position="143"/>
        <end position="161"/>
    </location>
</feature>
<dbReference type="PROSITE" id="PS50850">
    <property type="entry name" value="MFS"/>
    <property type="match status" value="1"/>
</dbReference>
<accession>A0A386HRK1</accession>
<dbReference type="PROSITE" id="PS00217">
    <property type="entry name" value="SUGAR_TRANSPORT_2"/>
    <property type="match status" value="1"/>
</dbReference>
<dbReference type="InterPro" id="IPR005829">
    <property type="entry name" value="Sugar_transporter_CS"/>
</dbReference>
<dbReference type="Gene3D" id="1.20.1250.20">
    <property type="entry name" value="MFS general substrate transporter like domains"/>
    <property type="match status" value="1"/>
</dbReference>
<feature type="transmembrane region" description="Helical" evidence="8">
    <location>
        <begin position="238"/>
        <end position="255"/>
    </location>
</feature>
<dbReference type="Pfam" id="PF07690">
    <property type="entry name" value="MFS_1"/>
    <property type="match status" value="1"/>
</dbReference>
<feature type="transmembrane region" description="Helical" evidence="8">
    <location>
        <begin position="12"/>
        <end position="32"/>
    </location>
</feature>
<proteinExistence type="inferred from homology"/>
<dbReference type="PANTHER" id="PTHR42718:SF9">
    <property type="entry name" value="MAJOR FACILITATOR SUPERFAMILY MULTIDRUG TRANSPORTER MFSC"/>
    <property type="match status" value="1"/>
</dbReference>
<evidence type="ECO:0000256" key="7">
    <source>
        <dbReference type="ARBA" id="ARBA00023136"/>
    </source>
</evidence>
<feature type="transmembrane region" description="Helical" evidence="8">
    <location>
        <begin position="276"/>
        <end position="301"/>
    </location>
</feature>
<feature type="transmembrane region" description="Helical" evidence="8">
    <location>
        <begin position="52"/>
        <end position="73"/>
    </location>
</feature>
<comment type="subcellular location">
    <subcellularLocation>
        <location evidence="1">Cell membrane</location>
        <topology evidence="1">Multi-pass membrane protein</topology>
    </subcellularLocation>
</comment>
<keyword evidence="6 8" id="KW-1133">Transmembrane helix</keyword>
<keyword evidence="3" id="KW-0813">Transport</keyword>
<dbReference type="AlphaFoldDB" id="A0A386HRK1"/>
<dbReference type="InterPro" id="IPR036259">
    <property type="entry name" value="MFS_trans_sf"/>
</dbReference>
<dbReference type="RefSeq" id="WP_119988333.1">
    <property type="nucleotide sequence ID" value="NZ_CP032489.1"/>
</dbReference>
<feature type="transmembrane region" description="Helical" evidence="8">
    <location>
        <begin position="415"/>
        <end position="433"/>
    </location>
</feature>
<dbReference type="CDD" id="cd17503">
    <property type="entry name" value="MFS_LmrB_MDR_like"/>
    <property type="match status" value="1"/>
</dbReference>
<feature type="transmembrane region" description="Helical" evidence="8">
    <location>
        <begin position="173"/>
        <end position="193"/>
    </location>
</feature>
<dbReference type="InterPro" id="IPR011701">
    <property type="entry name" value="MFS"/>
</dbReference>
<name>A0A386HRK1_9BACT</name>
<evidence type="ECO:0000256" key="2">
    <source>
        <dbReference type="ARBA" id="ARBA00008537"/>
    </source>
</evidence>
<protein>
    <submittedName>
        <fullName evidence="10">DHA2 family efflux MFS transporter permease subunit</fullName>
    </submittedName>
</protein>
<dbReference type="InterPro" id="IPR004638">
    <property type="entry name" value="EmrB-like"/>
</dbReference>
<feature type="transmembrane region" description="Helical" evidence="8">
    <location>
        <begin position="209"/>
        <end position="226"/>
    </location>
</feature>
<sequence>MENLQQDSMVEYGFTRVVIIITAILAALLEIIDTTIVNVALNDMKGNLGATLSEIGWVVTAYAIGNVIIIPMTSWLSQQFGRRNYFAASIILFTACSFFCGNATSLWELILFRFLQGAGGGALLVTSQTIITEVFPIEKRGMAQAIYGLGVIVGPTLGPPLGGYLVETYSWPYIFYVNIPVGIAATIMTLRYIRSPKYGRKKKVSEVDWYGMFFLMLAVGCLQFVLEKGQEEDWFSSHLILISAIVSIVMFYFFIWREMVARDPIVNLRVLKDKNLAIGTILTFILGFGLYGSTFIIPLYLQNILGWTAFQAGEIMVPSAVVTAIMMPFIGMMLQKGVKQQVLIAIGFIMFFVYSLWGYKILTPFTGFENFFWMLMLRGFALSLIFIPITTLALSTLTGKAIGEGASFTGMARQLGGSFGVAIITTFMTRQIFSYRQDMIAHVTNFSGKFQAHYQGLVAQFMHNGMAINQAQKAAYAATEGAIMKQASILSYMDVFLYIGFMFLICVPFVLLVKNKKQKGKINLAAH</sequence>
<evidence type="ECO:0000259" key="9">
    <source>
        <dbReference type="PROSITE" id="PS50850"/>
    </source>
</evidence>
<dbReference type="SUPFAM" id="SSF103473">
    <property type="entry name" value="MFS general substrate transporter"/>
    <property type="match status" value="1"/>
</dbReference>
<keyword evidence="7 8" id="KW-0472">Membrane</keyword>
<dbReference type="GO" id="GO:0005886">
    <property type="term" value="C:plasma membrane"/>
    <property type="evidence" value="ECO:0007669"/>
    <property type="project" value="UniProtKB-SubCell"/>
</dbReference>
<keyword evidence="5 8" id="KW-0812">Transmembrane</keyword>
<comment type="similarity">
    <text evidence="2">Belongs to the major facilitator superfamily. EmrB family.</text>
</comment>
<feature type="domain" description="Major facilitator superfamily (MFS) profile" evidence="9">
    <location>
        <begin position="19"/>
        <end position="518"/>
    </location>
</feature>
<dbReference type="KEGG" id="ark:D6B99_11205"/>
<evidence type="ECO:0000313" key="10">
    <source>
        <dbReference type="EMBL" id="AYD48110.1"/>
    </source>
</evidence>
<feature type="transmembrane region" description="Helical" evidence="8">
    <location>
        <begin position="495"/>
        <end position="513"/>
    </location>
</feature>
<dbReference type="PRINTS" id="PR01036">
    <property type="entry name" value="TCRTETB"/>
</dbReference>
<feature type="transmembrane region" description="Helical" evidence="8">
    <location>
        <begin position="110"/>
        <end position="131"/>
    </location>
</feature>
<evidence type="ECO:0000256" key="8">
    <source>
        <dbReference type="SAM" id="Phobius"/>
    </source>
</evidence>
<feature type="transmembrane region" description="Helical" evidence="8">
    <location>
        <begin position="342"/>
        <end position="359"/>
    </location>
</feature>
<evidence type="ECO:0000256" key="6">
    <source>
        <dbReference type="ARBA" id="ARBA00022989"/>
    </source>
</evidence>
<evidence type="ECO:0000256" key="3">
    <source>
        <dbReference type="ARBA" id="ARBA00022448"/>
    </source>
</evidence>
<evidence type="ECO:0000313" key="11">
    <source>
        <dbReference type="Proteomes" id="UP000266118"/>
    </source>
</evidence>
<dbReference type="OrthoDB" id="9807274at2"/>
<dbReference type="EMBL" id="CP032489">
    <property type="protein sequence ID" value="AYD48110.1"/>
    <property type="molecule type" value="Genomic_DNA"/>
</dbReference>
<organism evidence="10 11">
    <name type="scientific">Arachidicoccus soli</name>
    <dbReference type="NCBI Taxonomy" id="2341117"/>
    <lineage>
        <taxon>Bacteria</taxon>
        <taxon>Pseudomonadati</taxon>
        <taxon>Bacteroidota</taxon>
        <taxon>Chitinophagia</taxon>
        <taxon>Chitinophagales</taxon>
        <taxon>Chitinophagaceae</taxon>
        <taxon>Arachidicoccus</taxon>
    </lineage>
</organism>
<evidence type="ECO:0000256" key="1">
    <source>
        <dbReference type="ARBA" id="ARBA00004651"/>
    </source>
</evidence>
<dbReference type="Gene3D" id="1.20.1720.10">
    <property type="entry name" value="Multidrug resistance protein D"/>
    <property type="match status" value="1"/>
</dbReference>
<feature type="transmembrane region" description="Helical" evidence="8">
    <location>
        <begin position="371"/>
        <end position="394"/>
    </location>
</feature>
<gene>
    <name evidence="10" type="ORF">D6B99_11205</name>
</gene>
<keyword evidence="11" id="KW-1185">Reference proteome</keyword>
<keyword evidence="4" id="KW-1003">Cell membrane</keyword>
<evidence type="ECO:0000256" key="4">
    <source>
        <dbReference type="ARBA" id="ARBA00022475"/>
    </source>
</evidence>